<dbReference type="FunCoup" id="D3BS60">
    <property type="interactions" value="4"/>
</dbReference>
<keyword evidence="8" id="KW-1185">Reference proteome</keyword>
<dbReference type="Pfam" id="PF01066">
    <property type="entry name" value="CDP-OH_P_transf"/>
    <property type="match status" value="1"/>
</dbReference>
<dbReference type="PROSITE" id="PS00379">
    <property type="entry name" value="CDP_ALCOHOL_P_TRANSF"/>
    <property type="match status" value="1"/>
</dbReference>
<dbReference type="InterPro" id="IPR014472">
    <property type="entry name" value="CHOPT"/>
</dbReference>
<feature type="transmembrane region" description="Helical" evidence="6">
    <location>
        <begin position="144"/>
        <end position="162"/>
    </location>
</feature>
<reference evidence="7 8" key="1">
    <citation type="journal article" date="2011" name="Genome Res.">
        <title>Phylogeny-wide analysis of social amoeba genomes highlights ancient origins for complex intercellular communication.</title>
        <authorList>
            <person name="Heidel A.J."/>
            <person name="Lawal H.M."/>
            <person name="Felder M."/>
            <person name="Schilde C."/>
            <person name="Helps N.R."/>
            <person name="Tunggal B."/>
            <person name="Rivero F."/>
            <person name="John U."/>
            <person name="Schleicher M."/>
            <person name="Eichinger L."/>
            <person name="Platzer M."/>
            <person name="Noegel A.A."/>
            <person name="Schaap P."/>
            <person name="Gloeckner G."/>
        </authorList>
    </citation>
    <scope>NUCLEOTIDE SEQUENCE [LARGE SCALE GENOMIC DNA]</scope>
    <source>
        <strain evidence="8">ATCC 26659 / Pp 5 / PN500</strain>
    </source>
</reference>
<dbReference type="GO" id="GO:0016020">
    <property type="term" value="C:membrane"/>
    <property type="evidence" value="ECO:0007669"/>
    <property type="project" value="UniProtKB-SubCell"/>
</dbReference>
<evidence type="ECO:0000256" key="6">
    <source>
        <dbReference type="SAM" id="Phobius"/>
    </source>
</evidence>
<dbReference type="PANTHER" id="PTHR10414">
    <property type="entry name" value="ETHANOLAMINEPHOSPHOTRANSFERASE"/>
    <property type="match status" value="1"/>
</dbReference>
<name>D3BS60_HETP5</name>
<evidence type="ECO:0000256" key="5">
    <source>
        <dbReference type="RuleBase" id="RU003750"/>
    </source>
</evidence>
<feature type="transmembrane region" description="Helical" evidence="6">
    <location>
        <begin position="339"/>
        <end position="365"/>
    </location>
</feature>
<dbReference type="GO" id="GO:0016780">
    <property type="term" value="F:phosphotransferase activity, for other substituted phosphate groups"/>
    <property type="evidence" value="ECO:0007669"/>
    <property type="project" value="InterPro"/>
</dbReference>
<comment type="similarity">
    <text evidence="2 5">Belongs to the CDP-alcohol phosphatidyltransferase class-I family.</text>
</comment>
<evidence type="ECO:0000313" key="8">
    <source>
        <dbReference type="Proteomes" id="UP000001396"/>
    </source>
</evidence>
<dbReference type="GeneID" id="31366321"/>
<dbReference type="InParanoid" id="D3BS60"/>
<feature type="transmembrane region" description="Helical" evidence="6">
    <location>
        <begin position="174"/>
        <end position="196"/>
    </location>
</feature>
<feature type="transmembrane region" description="Helical" evidence="6">
    <location>
        <begin position="311"/>
        <end position="333"/>
    </location>
</feature>
<feature type="transmembrane region" description="Helical" evidence="6">
    <location>
        <begin position="216"/>
        <end position="238"/>
    </location>
</feature>
<keyword evidence="4 6" id="KW-0472">Membrane</keyword>
<keyword evidence="6" id="KW-0812">Transmembrane</keyword>
<sequence length="377" mass="42941">MDVVFAPYVSERARSNIKQYKYQGCDHSIIANRVLQPFWRWAVEWLPMWMAPNLITLIGFFFIIASYLVTLWYTPSFEGSAPGWTYIFHLVCIFVYQTMDAIDGKQARRTNSSSGLGELFDHGCDAITTFLVLISFLSSIQAGVNGSSLFNVMFILVAFYFTQWEQYHTGVMELGFIGVTEGHLFMMLGHFITYLFGPSIWFTTYTLFGYTIQFNAIPLFSSNLTALITIITNIITVIKSKPKNPIVSVIQIVPILFVLYVSMTWASNSTALVLQNNPHVYMCTFGFIVAFLVGRIVLARICCDSFFPFQVIIFPLLVPLLSYSFGINLFSFINESLFIQLYCIGTIIIYIHFANVVITALCKVLQIQCFKLNKKLH</sequence>
<dbReference type="PIRSF" id="PIRSF015665">
    <property type="entry name" value="CHOPT"/>
    <property type="match status" value="1"/>
</dbReference>
<proteinExistence type="inferred from homology"/>
<dbReference type="STRING" id="670386.D3BS60"/>
<organism evidence="7 8">
    <name type="scientific">Heterostelium pallidum (strain ATCC 26659 / Pp 5 / PN500)</name>
    <name type="common">Cellular slime mold</name>
    <name type="synonym">Polysphondylium pallidum</name>
    <dbReference type="NCBI Taxonomy" id="670386"/>
    <lineage>
        <taxon>Eukaryota</taxon>
        <taxon>Amoebozoa</taxon>
        <taxon>Evosea</taxon>
        <taxon>Eumycetozoa</taxon>
        <taxon>Dictyostelia</taxon>
        <taxon>Acytosteliales</taxon>
        <taxon>Acytosteliaceae</taxon>
        <taxon>Heterostelium</taxon>
    </lineage>
</organism>
<evidence type="ECO:0000256" key="4">
    <source>
        <dbReference type="ARBA" id="ARBA00023136"/>
    </source>
</evidence>
<accession>D3BS60</accession>
<evidence type="ECO:0000256" key="3">
    <source>
        <dbReference type="ARBA" id="ARBA00022679"/>
    </source>
</evidence>
<protein>
    <submittedName>
        <fullName evidence="7">CDP-alcohol phosphatidyltransferase</fullName>
    </submittedName>
</protein>
<dbReference type="GO" id="GO:0008654">
    <property type="term" value="P:phospholipid biosynthetic process"/>
    <property type="evidence" value="ECO:0007669"/>
    <property type="project" value="InterPro"/>
</dbReference>
<dbReference type="OMA" id="VWQKPFL"/>
<feature type="transmembrane region" description="Helical" evidence="6">
    <location>
        <begin position="54"/>
        <end position="75"/>
    </location>
</feature>
<evidence type="ECO:0000256" key="2">
    <source>
        <dbReference type="ARBA" id="ARBA00010441"/>
    </source>
</evidence>
<keyword evidence="3 5" id="KW-0808">Transferase</keyword>
<evidence type="ECO:0000313" key="7">
    <source>
        <dbReference type="EMBL" id="EFA75797.1"/>
    </source>
</evidence>
<feature type="transmembrane region" description="Helical" evidence="6">
    <location>
        <begin position="245"/>
        <end position="267"/>
    </location>
</feature>
<dbReference type="RefSeq" id="XP_020427931.1">
    <property type="nucleotide sequence ID" value="XM_020581615.1"/>
</dbReference>
<dbReference type="Proteomes" id="UP000001396">
    <property type="component" value="Unassembled WGS sequence"/>
</dbReference>
<keyword evidence="6" id="KW-1133">Transmembrane helix</keyword>
<dbReference type="PANTHER" id="PTHR10414:SF30">
    <property type="entry name" value="CDP-ALCOHOL PHOSPHATIDYLTRANSFERASE"/>
    <property type="match status" value="1"/>
</dbReference>
<comment type="subcellular location">
    <subcellularLocation>
        <location evidence="1">Membrane</location>
    </subcellularLocation>
</comment>
<gene>
    <name evidence="7" type="primary">captA</name>
    <name evidence="7" type="ORF">PPL_10852</name>
</gene>
<evidence type="ECO:0000256" key="1">
    <source>
        <dbReference type="ARBA" id="ARBA00004370"/>
    </source>
</evidence>
<comment type="caution">
    <text evidence="7">The sequence shown here is derived from an EMBL/GenBank/DDBJ whole genome shotgun (WGS) entry which is preliminary data.</text>
</comment>
<dbReference type="AlphaFoldDB" id="D3BS60"/>
<feature type="transmembrane region" description="Helical" evidence="6">
    <location>
        <begin position="81"/>
        <end position="99"/>
    </location>
</feature>
<dbReference type="EMBL" id="ADBJ01000051">
    <property type="protein sequence ID" value="EFA75797.1"/>
    <property type="molecule type" value="Genomic_DNA"/>
</dbReference>
<dbReference type="InterPro" id="IPR048254">
    <property type="entry name" value="CDP_ALCOHOL_P_TRANSF_CS"/>
</dbReference>
<dbReference type="Gene3D" id="1.20.120.1760">
    <property type="match status" value="1"/>
</dbReference>
<dbReference type="InterPro" id="IPR043130">
    <property type="entry name" value="CDP-OH_PTrfase_TM_dom"/>
</dbReference>
<dbReference type="InterPro" id="IPR000462">
    <property type="entry name" value="CDP-OH_P_trans"/>
</dbReference>
<feature type="transmembrane region" description="Helical" evidence="6">
    <location>
        <begin position="279"/>
        <end position="299"/>
    </location>
</feature>